<protein>
    <submittedName>
        <fullName evidence="2">Uncharacterized protein</fullName>
    </submittedName>
</protein>
<dbReference type="Proteomes" id="UP000054815">
    <property type="component" value="Unassembled WGS sequence"/>
</dbReference>
<feature type="compositionally biased region" description="Basic and acidic residues" evidence="1">
    <location>
        <begin position="18"/>
        <end position="34"/>
    </location>
</feature>
<sequence length="65" mass="7455">METLLVKRAGGRETQTFEEEHEKETNREKWKKELVTWPGVSTDQLTKPSGRETALKAKQQAGQDI</sequence>
<dbReference type="EMBL" id="JYDU01000036">
    <property type="protein sequence ID" value="KRX97046.1"/>
    <property type="molecule type" value="Genomic_DNA"/>
</dbReference>
<accession>A0A0V0Y9F9</accession>
<evidence type="ECO:0000313" key="2">
    <source>
        <dbReference type="EMBL" id="KRX97046.1"/>
    </source>
</evidence>
<organism evidence="2 3">
    <name type="scientific">Trichinella pseudospiralis</name>
    <name type="common">Parasitic roundworm</name>
    <dbReference type="NCBI Taxonomy" id="6337"/>
    <lineage>
        <taxon>Eukaryota</taxon>
        <taxon>Metazoa</taxon>
        <taxon>Ecdysozoa</taxon>
        <taxon>Nematoda</taxon>
        <taxon>Enoplea</taxon>
        <taxon>Dorylaimia</taxon>
        <taxon>Trichinellida</taxon>
        <taxon>Trichinellidae</taxon>
        <taxon>Trichinella</taxon>
    </lineage>
</organism>
<reference evidence="2 3" key="1">
    <citation type="submission" date="2015-01" db="EMBL/GenBank/DDBJ databases">
        <title>Evolution of Trichinella species and genotypes.</title>
        <authorList>
            <person name="Korhonen P.K."/>
            <person name="Edoardo P."/>
            <person name="Giuseppe L.R."/>
            <person name="Gasser R.B."/>
        </authorList>
    </citation>
    <scope>NUCLEOTIDE SEQUENCE [LARGE SCALE GENOMIC DNA]</scope>
    <source>
        <strain evidence="2">ISS141</strain>
    </source>
</reference>
<evidence type="ECO:0000313" key="3">
    <source>
        <dbReference type="Proteomes" id="UP000054815"/>
    </source>
</evidence>
<dbReference type="AlphaFoldDB" id="A0A0V0Y9F9"/>
<gene>
    <name evidence="2" type="ORF">T4E_9583</name>
</gene>
<proteinExistence type="predicted"/>
<comment type="caution">
    <text evidence="2">The sequence shown here is derived from an EMBL/GenBank/DDBJ whole genome shotgun (WGS) entry which is preliminary data.</text>
</comment>
<name>A0A0V0Y9F9_TRIPS</name>
<feature type="region of interest" description="Disordered" evidence="1">
    <location>
        <begin position="1"/>
        <end position="65"/>
    </location>
</feature>
<evidence type="ECO:0000256" key="1">
    <source>
        <dbReference type="SAM" id="MobiDB-lite"/>
    </source>
</evidence>